<feature type="transmembrane region" description="Helical" evidence="7">
    <location>
        <begin position="203"/>
        <end position="223"/>
    </location>
</feature>
<evidence type="ECO:0000256" key="2">
    <source>
        <dbReference type="ARBA" id="ARBA00005583"/>
    </source>
</evidence>
<keyword evidence="7" id="KW-0131">Cell cycle</keyword>
<dbReference type="GO" id="GO:0009252">
    <property type="term" value="P:peptidoglycan biosynthetic process"/>
    <property type="evidence" value="ECO:0007669"/>
    <property type="project" value="UniProtKB-UniRule"/>
</dbReference>
<dbReference type="PANTHER" id="PTHR22926">
    <property type="entry name" value="PHOSPHO-N-ACETYLMURAMOYL-PENTAPEPTIDE-TRANSFERASE"/>
    <property type="match status" value="1"/>
</dbReference>
<dbReference type="HAMAP" id="MF_00038">
    <property type="entry name" value="MraY"/>
    <property type="match status" value="1"/>
</dbReference>
<comment type="caution">
    <text evidence="10">The sequence shown here is derived from an EMBL/GenBank/DDBJ whole genome shotgun (WGS) entry which is preliminary data.</text>
</comment>
<feature type="binding site" evidence="9">
    <location>
        <position position="195"/>
    </location>
    <ligand>
        <name>Mg(2+)</name>
        <dbReference type="ChEBI" id="CHEBI:18420"/>
    </ligand>
</feature>
<dbReference type="GO" id="GO:0071555">
    <property type="term" value="P:cell wall organization"/>
    <property type="evidence" value="ECO:0007669"/>
    <property type="project" value="UniProtKB-KW"/>
</dbReference>
<dbReference type="Pfam" id="PF10555">
    <property type="entry name" value="MraY_sig1"/>
    <property type="match status" value="1"/>
</dbReference>
<dbReference type="GO" id="GO:0051301">
    <property type="term" value="P:cell division"/>
    <property type="evidence" value="ECO:0007669"/>
    <property type="project" value="UniProtKB-KW"/>
</dbReference>
<evidence type="ECO:0000256" key="3">
    <source>
        <dbReference type="ARBA" id="ARBA00022679"/>
    </source>
</evidence>
<dbReference type="InterPro" id="IPR000715">
    <property type="entry name" value="Glycosyl_transferase_4"/>
</dbReference>
<keyword evidence="3 7" id="KW-0808">Transferase</keyword>
<feature type="transmembrane region" description="Helical" evidence="7">
    <location>
        <begin position="136"/>
        <end position="155"/>
    </location>
</feature>
<dbReference type="GO" id="GO:0005886">
    <property type="term" value="C:plasma membrane"/>
    <property type="evidence" value="ECO:0007669"/>
    <property type="project" value="UniProtKB-SubCell"/>
</dbReference>
<evidence type="ECO:0000256" key="9">
    <source>
        <dbReference type="PIRSR" id="PIRSR600715-1"/>
    </source>
</evidence>
<comment type="function">
    <text evidence="7">Catalyzes the initial step of the lipid cycle reactions in the biosynthesis of the cell wall peptidoglycan: transfers peptidoglycan precursor phospho-MurNAc-pentapeptide from UDP-MurNAc-pentapeptide onto the lipid carrier undecaprenyl phosphate, yielding undecaprenyl-pyrophosphoryl-MurNAc-pentapeptide, known as lipid I.</text>
</comment>
<keyword evidence="7" id="KW-1003">Cell membrane</keyword>
<gene>
    <name evidence="7" type="primary">mraY</name>
    <name evidence="10" type="ORF">HZA61_15140</name>
</gene>
<keyword evidence="7" id="KW-0132">Cell division</keyword>
<feature type="transmembrane region" description="Helical" evidence="7">
    <location>
        <begin position="266"/>
        <end position="287"/>
    </location>
</feature>
<feature type="transmembrane region" description="Helical" evidence="7">
    <location>
        <begin position="71"/>
        <end position="93"/>
    </location>
</feature>
<evidence type="ECO:0000256" key="4">
    <source>
        <dbReference type="ARBA" id="ARBA00022692"/>
    </source>
</evidence>
<sequence length="363" mass="39650">MFYEWIYPLHSWPGLSVLNVFRYITFRSAYAAITALAISYWFGPVMIAWLRRVKLGQKVRQEGPQTHLGKAGTPTMGGLLIVTSIVVPCLLWGNFHSRQLWLALLTTVWLGGLGFLDDWLRVVKNYPKGLLGRYKLVGQVAIGAIVGTLMLVFPETGMGPTATHVPFLKRAVFDFGWLFVPFVIFVITGSSNAVNLTDGLDGLASGLVAIAAFAFAGMCYVSGHAKFSAYLNITHLVASGELTIFCAAVVGAALGFLWYNCHPADVFMGDTGSLALGGALGVVAVLIKREFWLVLVGGVFVAEALSVMIQVTSFKLTGKRVFRMSPLHHHFELLGWAESRVVLRFYIVAALLALLSLSTFKLQ</sequence>
<dbReference type="EC" id="2.7.8.13" evidence="7 8"/>
<comment type="cofactor">
    <cofactor evidence="7 9">
        <name>Mg(2+)</name>
        <dbReference type="ChEBI" id="CHEBI:18420"/>
    </cofactor>
</comment>
<comment type="pathway">
    <text evidence="7">Cell wall biogenesis; peptidoglycan biosynthesis.</text>
</comment>
<dbReference type="PROSITE" id="PS01347">
    <property type="entry name" value="MRAY_1"/>
    <property type="match status" value="1"/>
</dbReference>
<reference evidence="10" key="1">
    <citation type="submission" date="2020-07" db="EMBL/GenBank/DDBJ databases">
        <title>Huge and variable diversity of episymbiotic CPR bacteria and DPANN archaea in groundwater ecosystems.</title>
        <authorList>
            <person name="He C.Y."/>
            <person name="Keren R."/>
            <person name="Whittaker M."/>
            <person name="Farag I.F."/>
            <person name="Doudna J."/>
            <person name="Cate J.H.D."/>
            <person name="Banfield J.F."/>
        </authorList>
    </citation>
    <scope>NUCLEOTIDE SEQUENCE</scope>
    <source>
        <strain evidence="10">NC_groundwater_1813_Pr3_B-0.1um_71_17</strain>
    </source>
</reference>
<feature type="binding site" evidence="9">
    <location>
        <position position="270"/>
    </location>
    <ligand>
        <name>Mg(2+)</name>
        <dbReference type="ChEBI" id="CHEBI:18420"/>
    </ligand>
</feature>
<dbReference type="NCBIfam" id="TIGR00445">
    <property type="entry name" value="mraY"/>
    <property type="match status" value="1"/>
</dbReference>
<comment type="similarity">
    <text evidence="2 7">Belongs to the glycosyltransferase 4 family. MraY subfamily.</text>
</comment>
<protein>
    <recommendedName>
        <fullName evidence="7 8">Phospho-N-acetylmuramoyl-pentapeptide-transferase</fullName>
        <ecNumber evidence="7 8">2.7.8.13</ecNumber>
    </recommendedName>
    <alternativeName>
        <fullName evidence="7">UDP-MurNAc-pentapeptide phosphotransferase</fullName>
    </alternativeName>
</protein>
<feature type="transmembrane region" description="Helical" evidence="7">
    <location>
        <begin position="341"/>
        <end position="360"/>
    </location>
</feature>
<dbReference type="Pfam" id="PF00953">
    <property type="entry name" value="Glycos_transf_4"/>
    <property type="match status" value="1"/>
</dbReference>
<evidence type="ECO:0000313" key="10">
    <source>
        <dbReference type="EMBL" id="MBI5170823.1"/>
    </source>
</evidence>
<dbReference type="GO" id="GO:0046872">
    <property type="term" value="F:metal ion binding"/>
    <property type="evidence" value="ECO:0007669"/>
    <property type="project" value="UniProtKB-KW"/>
</dbReference>
<feature type="transmembrane region" description="Helical" evidence="7">
    <location>
        <begin position="175"/>
        <end position="196"/>
    </location>
</feature>
<dbReference type="PROSITE" id="PS01348">
    <property type="entry name" value="MRAY_2"/>
    <property type="match status" value="1"/>
</dbReference>
<evidence type="ECO:0000256" key="5">
    <source>
        <dbReference type="ARBA" id="ARBA00022989"/>
    </source>
</evidence>
<evidence type="ECO:0000256" key="7">
    <source>
        <dbReference type="HAMAP-Rule" id="MF_00038"/>
    </source>
</evidence>
<dbReference type="GO" id="GO:0008963">
    <property type="term" value="F:phospho-N-acetylmuramoyl-pentapeptide-transferase activity"/>
    <property type="evidence" value="ECO:0007669"/>
    <property type="project" value="UniProtKB-UniRule"/>
</dbReference>
<evidence type="ECO:0000256" key="6">
    <source>
        <dbReference type="ARBA" id="ARBA00023136"/>
    </source>
</evidence>
<evidence type="ECO:0000256" key="8">
    <source>
        <dbReference type="NCBIfam" id="TIGR00445"/>
    </source>
</evidence>
<comment type="catalytic activity">
    <reaction evidence="7">
        <text>UDP-N-acetyl-alpha-D-muramoyl-L-alanyl-gamma-D-glutamyl-meso-2,6-diaminopimeloyl-D-alanyl-D-alanine + di-trans,octa-cis-undecaprenyl phosphate = di-trans,octa-cis-undecaprenyl diphospho-N-acetyl-alpha-D-muramoyl-L-alanyl-D-glutamyl-meso-2,6-diaminopimeloyl-D-alanyl-D-alanine + UMP</text>
        <dbReference type="Rhea" id="RHEA:28386"/>
        <dbReference type="ChEBI" id="CHEBI:57865"/>
        <dbReference type="ChEBI" id="CHEBI:60392"/>
        <dbReference type="ChEBI" id="CHEBI:61386"/>
        <dbReference type="ChEBI" id="CHEBI:61387"/>
        <dbReference type="EC" id="2.7.8.13"/>
    </reaction>
</comment>
<dbReference type="PANTHER" id="PTHR22926:SF5">
    <property type="entry name" value="PHOSPHO-N-ACETYLMURAMOYL-PENTAPEPTIDE-TRANSFERASE HOMOLOG"/>
    <property type="match status" value="1"/>
</dbReference>
<dbReference type="AlphaFoldDB" id="A0A933SFJ8"/>
<dbReference type="GO" id="GO:0008360">
    <property type="term" value="P:regulation of cell shape"/>
    <property type="evidence" value="ECO:0007669"/>
    <property type="project" value="UniProtKB-KW"/>
</dbReference>
<keyword evidence="5 7" id="KW-1133">Transmembrane helix</keyword>
<feature type="transmembrane region" description="Helical" evidence="7">
    <location>
        <begin position="99"/>
        <end position="116"/>
    </location>
</feature>
<name>A0A933SFJ8_UNCEI</name>
<keyword evidence="6 7" id="KW-0472">Membrane</keyword>
<keyword evidence="4 7" id="KW-0812">Transmembrane</keyword>
<keyword evidence="7" id="KW-0573">Peptidoglycan synthesis</keyword>
<feature type="transmembrane region" description="Helical" evidence="7">
    <location>
        <begin position="29"/>
        <end position="50"/>
    </location>
</feature>
<evidence type="ECO:0000256" key="1">
    <source>
        <dbReference type="ARBA" id="ARBA00004141"/>
    </source>
</evidence>
<feature type="transmembrane region" description="Helical" evidence="7">
    <location>
        <begin position="293"/>
        <end position="314"/>
    </location>
</feature>
<keyword evidence="7 9" id="KW-0460">Magnesium</keyword>
<dbReference type="InterPro" id="IPR018480">
    <property type="entry name" value="PNAcMuramoyl-5peptid_Trfase_CS"/>
</dbReference>
<organism evidence="10 11">
    <name type="scientific">Eiseniibacteriota bacterium</name>
    <dbReference type="NCBI Taxonomy" id="2212470"/>
    <lineage>
        <taxon>Bacteria</taxon>
        <taxon>Candidatus Eiseniibacteriota</taxon>
    </lineage>
</organism>
<dbReference type="InterPro" id="IPR003524">
    <property type="entry name" value="PNAcMuramoyl-5peptid_Trfase"/>
</dbReference>
<proteinExistence type="inferred from homology"/>
<keyword evidence="7 9" id="KW-0479">Metal-binding</keyword>
<feature type="transmembrane region" description="Helical" evidence="7">
    <location>
        <begin position="235"/>
        <end position="259"/>
    </location>
</feature>
<dbReference type="EMBL" id="JACRIW010000110">
    <property type="protein sequence ID" value="MBI5170823.1"/>
    <property type="molecule type" value="Genomic_DNA"/>
</dbReference>
<keyword evidence="7" id="KW-0133">Cell shape</keyword>
<accession>A0A933SFJ8</accession>
<dbReference type="CDD" id="cd06852">
    <property type="entry name" value="GT_MraY"/>
    <property type="match status" value="1"/>
</dbReference>
<keyword evidence="7" id="KW-0961">Cell wall biogenesis/degradation</keyword>
<comment type="subcellular location">
    <subcellularLocation>
        <location evidence="7">Cell membrane</location>
        <topology evidence="7">Multi-pass membrane protein</topology>
    </subcellularLocation>
    <subcellularLocation>
        <location evidence="1">Membrane</location>
        <topology evidence="1">Multi-pass membrane protein</topology>
    </subcellularLocation>
</comment>
<evidence type="ECO:0000313" key="11">
    <source>
        <dbReference type="Proteomes" id="UP000696931"/>
    </source>
</evidence>
<dbReference type="Proteomes" id="UP000696931">
    <property type="component" value="Unassembled WGS sequence"/>
</dbReference>